<dbReference type="InterPro" id="IPR020846">
    <property type="entry name" value="MFS_dom"/>
</dbReference>
<name>A0A9W6DEN5_9FIRM</name>
<protein>
    <submittedName>
        <fullName evidence="9">MFS transporter</fullName>
    </submittedName>
</protein>
<dbReference type="GO" id="GO:0022857">
    <property type="term" value="F:transmembrane transporter activity"/>
    <property type="evidence" value="ECO:0007669"/>
    <property type="project" value="InterPro"/>
</dbReference>
<evidence type="ECO:0000313" key="9">
    <source>
        <dbReference type="EMBL" id="GKX27769.1"/>
    </source>
</evidence>
<comment type="subcellular location">
    <subcellularLocation>
        <location evidence="1">Cell membrane</location>
        <topology evidence="1">Multi-pass membrane protein</topology>
    </subcellularLocation>
</comment>
<dbReference type="EMBL" id="BRLB01000001">
    <property type="protein sequence ID" value="GKX27769.1"/>
    <property type="molecule type" value="Genomic_DNA"/>
</dbReference>
<dbReference type="AlphaFoldDB" id="A0A9W6DEN5"/>
<comment type="caution">
    <text evidence="9">The sequence shown here is derived from an EMBL/GenBank/DDBJ whole genome shotgun (WGS) entry which is preliminary data.</text>
</comment>
<dbReference type="Gene3D" id="1.20.1250.20">
    <property type="entry name" value="MFS general substrate transporter like domains"/>
    <property type="match status" value="1"/>
</dbReference>
<dbReference type="SUPFAM" id="SSF103473">
    <property type="entry name" value="MFS general substrate transporter"/>
    <property type="match status" value="1"/>
</dbReference>
<evidence type="ECO:0000256" key="5">
    <source>
        <dbReference type="ARBA" id="ARBA00022989"/>
    </source>
</evidence>
<sequence>MTKETFEKKELLFLITISLALGIRQMTMTMVMPFISTYGKTLAYSNSILIGVALGIFGLTQAIFQVPFGIWSDKLGNKPVILIGLLQVIIGLFIAFLSENIYLLIFARALQGSGAVLATGYSWVSSRIDSEKRPQAFSFLGMIIGFAAASAFALGPIINNYLSVSEMFLVCSILIFVVWMIILLFLKDTSGINSDSSSNNETKTSILAGIRILLKNKCFLGLNFAGFINNYIMVAVFYIVPIYLDELVGTSGMWKIFMPAVIIAIIFMKKSIKLVSKGYGLNLIKLAFVLSGIGICFYFNSKSFVSILIGSILFMTGYILIATIVPTIANDIAENSYRGTANGIINSFQYIGSFVGSVITGILWSSHNDIELYLIIAISIIGVLATLLTENKSNRRVKIQ</sequence>
<evidence type="ECO:0000256" key="2">
    <source>
        <dbReference type="ARBA" id="ARBA00022448"/>
    </source>
</evidence>
<evidence type="ECO:0000256" key="1">
    <source>
        <dbReference type="ARBA" id="ARBA00004651"/>
    </source>
</evidence>
<evidence type="ECO:0000259" key="8">
    <source>
        <dbReference type="PROSITE" id="PS50850"/>
    </source>
</evidence>
<keyword evidence="2" id="KW-0813">Transport</keyword>
<feature type="transmembrane region" description="Helical" evidence="7">
    <location>
        <begin position="136"/>
        <end position="155"/>
    </location>
</feature>
<dbReference type="PANTHER" id="PTHR23517:SF2">
    <property type="entry name" value="MULTIDRUG RESISTANCE PROTEIN MDTH"/>
    <property type="match status" value="1"/>
</dbReference>
<dbReference type="RefSeq" id="WP_281811412.1">
    <property type="nucleotide sequence ID" value="NZ_BRLB01000001.1"/>
</dbReference>
<proteinExistence type="predicted"/>
<evidence type="ECO:0000256" key="3">
    <source>
        <dbReference type="ARBA" id="ARBA00022475"/>
    </source>
</evidence>
<dbReference type="GO" id="GO:0005886">
    <property type="term" value="C:plasma membrane"/>
    <property type="evidence" value="ECO:0007669"/>
    <property type="project" value="UniProtKB-SubCell"/>
</dbReference>
<gene>
    <name evidence="9" type="ORF">SH1V18_02490</name>
</gene>
<dbReference type="PANTHER" id="PTHR23517">
    <property type="entry name" value="RESISTANCE PROTEIN MDTM, PUTATIVE-RELATED-RELATED"/>
    <property type="match status" value="1"/>
</dbReference>
<dbReference type="PROSITE" id="PS50850">
    <property type="entry name" value="MFS"/>
    <property type="match status" value="1"/>
</dbReference>
<dbReference type="Proteomes" id="UP001144256">
    <property type="component" value="Unassembled WGS sequence"/>
</dbReference>
<feature type="transmembrane region" description="Helical" evidence="7">
    <location>
        <begin position="341"/>
        <end position="364"/>
    </location>
</feature>
<dbReference type="Pfam" id="PF07690">
    <property type="entry name" value="MFS_1"/>
    <property type="match status" value="1"/>
</dbReference>
<feature type="domain" description="Major facilitator superfamily (MFS) profile" evidence="8">
    <location>
        <begin position="13"/>
        <end position="394"/>
    </location>
</feature>
<evidence type="ECO:0000256" key="7">
    <source>
        <dbReference type="SAM" id="Phobius"/>
    </source>
</evidence>
<dbReference type="InterPro" id="IPR050171">
    <property type="entry name" value="MFS_Transporters"/>
</dbReference>
<feature type="transmembrane region" description="Helical" evidence="7">
    <location>
        <begin position="12"/>
        <end position="35"/>
    </location>
</feature>
<feature type="transmembrane region" description="Helical" evidence="7">
    <location>
        <begin position="252"/>
        <end position="268"/>
    </location>
</feature>
<keyword evidence="6 7" id="KW-0472">Membrane</keyword>
<feature type="transmembrane region" description="Helical" evidence="7">
    <location>
        <begin position="103"/>
        <end position="124"/>
    </location>
</feature>
<dbReference type="InterPro" id="IPR011701">
    <property type="entry name" value="MFS"/>
</dbReference>
<feature type="transmembrane region" description="Helical" evidence="7">
    <location>
        <begin position="47"/>
        <end position="68"/>
    </location>
</feature>
<organism evidence="9 10">
    <name type="scientific">Vallitalea longa</name>
    <dbReference type="NCBI Taxonomy" id="2936439"/>
    <lineage>
        <taxon>Bacteria</taxon>
        <taxon>Bacillati</taxon>
        <taxon>Bacillota</taxon>
        <taxon>Clostridia</taxon>
        <taxon>Lachnospirales</taxon>
        <taxon>Vallitaleaceae</taxon>
        <taxon>Vallitalea</taxon>
    </lineage>
</organism>
<evidence type="ECO:0000256" key="6">
    <source>
        <dbReference type="ARBA" id="ARBA00023136"/>
    </source>
</evidence>
<feature type="transmembrane region" description="Helical" evidence="7">
    <location>
        <begin position="167"/>
        <end position="186"/>
    </location>
</feature>
<feature type="transmembrane region" description="Helical" evidence="7">
    <location>
        <begin position="219"/>
        <end position="240"/>
    </location>
</feature>
<feature type="transmembrane region" description="Helical" evidence="7">
    <location>
        <begin position="370"/>
        <end position="388"/>
    </location>
</feature>
<dbReference type="CDD" id="cd17472">
    <property type="entry name" value="MFS_YajR_like"/>
    <property type="match status" value="1"/>
</dbReference>
<feature type="transmembrane region" description="Helical" evidence="7">
    <location>
        <begin position="307"/>
        <end position="329"/>
    </location>
</feature>
<feature type="transmembrane region" description="Helical" evidence="7">
    <location>
        <begin position="80"/>
        <end position="97"/>
    </location>
</feature>
<evidence type="ECO:0000256" key="4">
    <source>
        <dbReference type="ARBA" id="ARBA00022692"/>
    </source>
</evidence>
<accession>A0A9W6DEN5</accession>
<feature type="transmembrane region" description="Helical" evidence="7">
    <location>
        <begin position="280"/>
        <end position="301"/>
    </location>
</feature>
<keyword evidence="3" id="KW-1003">Cell membrane</keyword>
<dbReference type="InterPro" id="IPR036259">
    <property type="entry name" value="MFS_trans_sf"/>
</dbReference>
<reference evidence="9" key="1">
    <citation type="submission" date="2022-06" db="EMBL/GenBank/DDBJ databases">
        <title>Vallitalea longa sp. nov., an anaerobic bacterium isolated from marine sediment.</title>
        <authorList>
            <person name="Hirano S."/>
            <person name="Terahara T."/>
            <person name="Mori K."/>
            <person name="Hamada M."/>
            <person name="Matsumoto R."/>
            <person name="Kobayashi T."/>
        </authorList>
    </citation>
    <scope>NUCLEOTIDE SEQUENCE</scope>
    <source>
        <strain evidence="9">SH18-1</strain>
    </source>
</reference>
<keyword evidence="5 7" id="KW-1133">Transmembrane helix</keyword>
<keyword evidence="4 7" id="KW-0812">Transmembrane</keyword>
<keyword evidence="10" id="KW-1185">Reference proteome</keyword>
<evidence type="ECO:0000313" key="10">
    <source>
        <dbReference type="Proteomes" id="UP001144256"/>
    </source>
</evidence>